<comment type="catalytic activity">
    <reaction evidence="3">
        <text>[protein]-peptidylproline (omega=180) = [protein]-peptidylproline (omega=0)</text>
        <dbReference type="Rhea" id="RHEA:16237"/>
        <dbReference type="Rhea" id="RHEA-COMP:10747"/>
        <dbReference type="Rhea" id="RHEA-COMP:10748"/>
        <dbReference type="ChEBI" id="CHEBI:83833"/>
        <dbReference type="ChEBI" id="CHEBI:83834"/>
        <dbReference type="EC" id="5.2.1.8"/>
    </reaction>
</comment>
<dbReference type="PIRSF" id="PIRSF001467">
    <property type="entry name" value="Peptidylpro_ismrse"/>
    <property type="match status" value="1"/>
</dbReference>
<comment type="caution">
    <text evidence="6">The sequence shown here is derived from an EMBL/GenBank/DDBJ whole genome shotgun (WGS) entry which is preliminary data.</text>
</comment>
<feature type="domain" description="PPIase cyclophilin-type" evidence="5">
    <location>
        <begin position="15"/>
        <end position="160"/>
    </location>
</feature>
<name>A0A1F6A2F1_9BACT</name>
<comment type="similarity">
    <text evidence="2 3">Belongs to the cyclophilin-type PPIase family.</text>
</comment>
<feature type="compositionally biased region" description="Polar residues" evidence="4">
    <location>
        <begin position="153"/>
        <end position="163"/>
    </location>
</feature>
<dbReference type="Pfam" id="PF00160">
    <property type="entry name" value="Pro_isomerase"/>
    <property type="match status" value="1"/>
</dbReference>
<dbReference type="GO" id="GO:0006457">
    <property type="term" value="P:protein folding"/>
    <property type="evidence" value="ECO:0007669"/>
    <property type="project" value="InterPro"/>
</dbReference>
<dbReference type="PANTHER" id="PTHR45625">
    <property type="entry name" value="PEPTIDYL-PROLYL CIS-TRANS ISOMERASE-RELATED"/>
    <property type="match status" value="1"/>
</dbReference>
<reference evidence="6 7" key="1">
    <citation type="journal article" date="2016" name="Nat. Commun.">
        <title>Thousands of microbial genomes shed light on interconnected biogeochemical processes in an aquifer system.</title>
        <authorList>
            <person name="Anantharaman K."/>
            <person name="Brown C.T."/>
            <person name="Hug L.A."/>
            <person name="Sharon I."/>
            <person name="Castelle C.J."/>
            <person name="Probst A.J."/>
            <person name="Thomas B.C."/>
            <person name="Singh A."/>
            <person name="Wilkins M.J."/>
            <person name="Karaoz U."/>
            <person name="Brodie E.L."/>
            <person name="Williams K.H."/>
            <person name="Hubbard S.S."/>
            <person name="Banfield J.F."/>
        </authorList>
    </citation>
    <scope>NUCLEOTIDE SEQUENCE [LARGE SCALE GENOMIC DNA]</scope>
</reference>
<accession>A0A1F6A2F1</accession>
<keyword evidence="3" id="KW-0697">Rotamase</keyword>
<evidence type="ECO:0000256" key="3">
    <source>
        <dbReference type="RuleBase" id="RU363019"/>
    </source>
</evidence>
<comment type="function">
    <text evidence="1 3">PPIases accelerate the folding of proteins. It catalyzes the cis-trans isomerization of proline imidic peptide bonds in oligopeptides.</text>
</comment>
<dbReference type="AlphaFoldDB" id="A0A1F6A2F1"/>
<evidence type="ECO:0000259" key="5">
    <source>
        <dbReference type="PROSITE" id="PS50072"/>
    </source>
</evidence>
<dbReference type="STRING" id="1798383.A3D78_02225"/>
<dbReference type="InterPro" id="IPR002130">
    <property type="entry name" value="Cyclophilin-type_PPIase_dom"/>
</dbReference>
<evidence type="ECO:0000256" key="4">
    <source>
        <dbReference type="SAM" id="MobiDB-lite"/>
    </source>
</evidence>
<keyword evidence="3 6" id="KW-0413">Isomerase</keyword>
<evidence type="ECO:0000256" key="1">
    <source>
        <dbReference type="ARBA" id="ARBA00002388"/>
    </source>
</evidence>
<evidence type="ECO:0000313" key="6">
    <source>
        <dbReference type="EMBL" id="OGG18851.1"/>
    </source>
</evidence>
<dbReference type="SUPFAM" id="SSF50891">
    <property type="entry name" value="Cyclophilin-like"/>
    <property type="match status" value="1"/>
</dbReference>
<dbReference type="CDD" id="cd00317">
    <property type="entry name" value="cyclophilin"/>
    <property type="match status" value="1"/>
</dbReference>
<dbReference type="GO" id="GO:0003755">
    <property type="term" value="F:peptidyl-prolyl cis-trans isomerase activity"/>
    <property type="evidence" value="ECO:0007669"/>
    <property type="project" value="UniProtKB-UniRule"/>
</dbReference>
<evidence type="ECO:0000256" key="2">
    <source>
        <dbReference type="ARBA" id="ARBA00007365"/>
    </source>
</evidence>
<protein>
    <recommendedName>
        <fullName evidence="3">Peptidyl-prolyl cis-trans isomerase</fullName>
        <shortName evidence="3">PPIase</shortName>
        <ecNumber evidence="3">5.2.1.8</ecNumber>
    </recommendedName>
</protein>
<dbReference type="PRINTS" id="PR00153">
    <property type="entry name" value="CSAPPISMRASE"/>
</dbReference>
<dbReference type="InterPro" id="IPR024936">
    <property type="entry name" value="Cyclophilin-type_PPIase"/>
</dbReference>
<gene>
    <name evidence="6" type="ORF">A3D78_02225</name>
</gene>
<organism evidence="6 7">
    <name type="scientific">Candidatus Gottesmanbacteria bacterium RIFCSPHIGHO2_02_FULL_39_14</name>
    <dbReference type="NCBI Taxonomy" id="1798383"/>
    <lineage>
        <taxon>Bacteria</taxon>
        <taxon>Candidatus Gottesmaniibacteriota</taxon>
    </lineage>
</organism>
<sequence length="163" mass="18006">MGIDTNKKYSASVTTNYGNFTFELFTKETPITVNNFVFLANDGFYNGTVFHRIIKGFMIQGGDPQGDGTGGPGYSFADEPINRDYKRGIVAMANSGPNTNGSQFFIMHQDNNLPKNYVIFGQITKGMETIDKIVEVEVETNSQGEPSKPKTKVTINNITINEN</sequence>
<dbReference type="Gene3D" id="2.40.100.10">
    <property type="entry name" value="Cyclophilin-like"/>
    <property type="match status" value="1"/>
</dbReference>
<dbReference type="PANTHER" id="PTHR45625:SF3">
    <property type="entry name" value="PEPTIDYL-PROLYL CIS-TRANS ISOMERASE B-RELATED"/>
    <property type="match status" value="1"/>
</dbReference>
<dbReference type="InterPro" id="IPR044666">
    <property type="entry name" value="Cyclophilin_A-like"/>
</dbReference>
<evidence type="ECO:0000313" key="7">
    <source>
        <dbReference type="Proteomes" id="UP000176253"/>
    </source>
</evidence>
<dbReference type="PROSITE" id="PS50072">
    <property type="entry name" value="CSA_PPIASE_2"/>
    <property type="match status" value="1"/>
</dbReference>
<dbReference type="InterPro" id="IPR029000">
    <property type="entry name" value="Cyclophilin-like_dom_sf"/>
</dbReference>
<dbReference type="Proteomes" id="UP000176253">
    <property type="component" value="Unassembled WGS sequence"/>
</dbReference>
<dbReference type="PROSITE" id="PS00170">
    <property type="entry name" value="CSA_PPIASE_1"/>
    <property type="match status" value="1"/>
</dbReference>
<proteinExistence type="inferred from homology"/>
<dbReference type="EMBL" id="MFJM01000014">
    <property type="protein sequence ID" value="OGG18851.1"/>
    <property type="molecule type" value="Genomic_DNA"/>
</dbReference>
<dbReference type="InterPro" id="IPR020892">
    <property type="entry name" value="Cyclophilin-type_PPIase_CS"/>
</dbReference>
<feature type="region of interest" description="Disordered" evidence="4">
    <location>
        <begin position="141"/>
        <end position="163"/>
    </location>
</feature>
<dbReference type="EC" id="5.2.1.8" evidence="3"/>